<comment type="caution">
    <text evidence="2">The sequence shown here is derived from an EMBL/GenBank/DDBJ whole genome shotgun (WGS) entry which is preliminary data.</text>
</comment>
<dbReference type="Proteomes" id="UP000824161">
    <property type="component" value="Unassembled WGS sequence"/>
</dbReference>
<evidence type="ECO:0008006" key="4">
    <source>
        <dbReference type="Google" id="ProtNLM"/>
    </source>
</evidence>
<dbReference type="EMBL" id="DVLY01000173">
    <property type="protein sequence ID" value="HIT98547.1"/>
    <property type="molecule type" value="Genomic_DNA"/>
</dbReference>
<proteinExistence type="predicted"/>
<dbReference type="AlphaFoldDB" id="A0A9D1HCR6"/>
<gene>
    <name evidence="2" type="ORF">IAC44_06905</name>
</gene>
<dbReference type="Gene3D" id="2.50.20.10">
    <property type="entry name" value="Lipoprotein localisation LolA/LolB/LppX"/>
    <property type="match status" value="1"/>
</dbReference>
<dbReference type="PROSITE" id="PS51257">
    <property type="entry name" value="PROKAR_LIPOPROTEIN"/>
    <property type="match status" value="1"/>
</dbReference>
<keyword evidence="1" id="KW-0732">Signal</keyword>
<organism evidence="2 3">
    <name type="scientific">Candidatus Merdimorpha stercoravium</name>
    <dbReference type="NCBI Taxonomy" id="2840863"/>
    <lineage>
        <taxon>Bacteria</taxon>
        <taxon>Pseudomonadati</taxon>
        <taxon>Bacteroidota</taxon>
        <taxon>Flavobacteriia</taxon>
        <taxon>Flavobacteriales</taxon>
        <taxon>Candidatus Merdimorpha</taxon>
    </lineage>
</organism>
<sequence length="246" mass="26993">MKKTWIFPAAAALLLVGCAQNEPKDAMEVLGQYETATGLGGLTKDTPLMLKLRMDMSDSTKMNCTLIVNPPQERLRLEMTVNGQTAVFAVDGQQGWMLPPDGSGVQTLPKEQIEAFSQQFNALSGIKWDTADYRLTLLPSEKKNGKKYNVVEAAPKQDSLGQVHQKVFFNRETGLADFTEYKLNMYGQETSGEVVFGAYEEGQGVKYPSSLTSSADGKEVYSALIDTLIINYAAPDSLFVQPSAEK</sequence>
<protein>
    <recommendedName>
        <fullName evidence="4">Outer membrane lipoprotein-sorting protein</fullName>
    </recommendedName>
</protein>
<evidence type="ECO:0000313" key="3">
    <source>
        <dbReference type="Proteomes" id="UP000824161"/>
    </source>
</evidence>
<feature type="signal peptide" evidence="1">
    <location>
        <begin position="1"/>
        <end position="21"/>
    </location>
</feature>
<feature type="chain" id="PRO_5038931204" description="Outer membrane lipoprotein-sorting protein" evidence="1">
    <location>
        <begin position="22"/>
        <end position="246"/>
    </location>
</feature>
<evidence type="ECO:0000313" key="2">
    <source>
        <dbReference type="EMBL" id="HIT98547.1"/>
    </source>
</evidence>
<name>A0A9D1HCR6_9FLAO</name>
<reference evidence="2" key="1">
    <citation type="submission" date="2020-10" db="EMBL/GenBank/DDBJ databases">
        <authorList>
            <person name="Gilroy R."/>
        </authorList>
    </citation>
    <scope>NUCLEOTIDE SEQUENCE</scope>
    <source>
        <strain evidence="2">1383</strain>
    </source>
</reference>
<evidence type="ECO:0000256" key="1">
    <source>
        <dbReference type="SAM" id="SignalP"/>
    </source>
</evidence>
<accession>A0A9D1HCR6</accession>
<reference evidence="2" key="2">
    <citation type="journal article" date="2021" name="PeerJ">
        <title>Extensive microbial diversity within the chicken gut microbiome revealed by metagenomics and culture.</title>
        <authorList>
            <person name="Gilroy R."/>
            <person name="Ravi A."/>
            <person name="Getino M."/>
            <person name="Pursley I."/>
            <person name="Horton D.L."/>
            <person name="Alikhan N.F."/>
            <person name="Baker D."/>
            <person name="Gharbi K."/>
            <person name="Hall N."/>
            <person name="Watson M."/>
            <person name="Adriaenssens E.M."/>
            <person name="Foster-Nyarko E."/>
            <person name="Jarju S."/>
            <person name="Secka A."/>
            <person name="Antonio M."/>
            <person name="Oren A."/>
            <person name="Chaudhuri R.R."/>
            <person name="La Ragione R."/>
            <person name="Hildebrand F."/>
            <person name="Pallen M.J."/>
        </authorList>
    </citation>
    <scope>NUCLEOTIDE SEQUENCE</scope>
    <source>
        <strain evidence="2">1383</strain>
    </source>
</reference>